<dbReference type="GO" id="GO:0043169">
    <property type="term" value="F:cation binding"/>
    <property type="evidence" value="ECO:0007669"/>
    <property type="project" value="InterPro"/>
</dbReference>
<dbReference type="Pfam" id="PF02922">
    <property type="entry name" value="CBM_48"/>
    <property type="match status" value="1"/>
</dbReference>
<comment type="pathway">
    <text evidence="2 9">Glycan biosynthesis; glycogen biosynthesis.</text>
</comment>
<dbReference type="SUPFAM" id="SSF51011">
    <property type="entry name" value="Glycosyl hydrolase domain"/>
    <property type="match status" value="1"/>
</dbReference>
<feature type="active site" description="Nucleophile" evidence="9 10">
    <location>
        <position position="358"/>
    </location>
</feature>
<evidence type="ECO:0000256" key="6">
    <source>
        <dbReference type="ARBA" id="ARBA00022679"/>
    </source>
</evidence>
<evidence type="ECO:0000259" key="12">
    <source>
        <dbReference type="SMART" id="SM00642"/>
    </source>
</evidence>
<feature type="compositionally biased region" description="Polar residues" evidence="11">
    <location>
        <begin position="1"/>
        <end position="10"/>
    </location>
</feature>
<accession>E1IFC8</accession>
<dbReference type="PANTHER" id="PTHR43651">
    <property type="entry name" value="1,4-ALPHA-GLUCAN-BRANCHING ENZYME"/>
    <property type="match status" value="1"/>
</dbReference>
<comment type="caution">
    <text evidence="13">The sequence shown here is derived from an EMBL/GenBank/DDBJ whole genome shotgun (WGS) entry which is preliminary data.</text>
</comment>
<keyword evidence="7 9" id="KW-0320">Glycogen biosynthesis</keyword>
<name>E1IFC8_9CHLR</name>
<dbReference type="NCBIfam" id="NF008967">
    <property type="entry name" value="PRK12313.1"/>
    <property type="match status" value="1"/>
</dbReference>
<dbReference type="InterPro" id="IPR013780">
    <property type="entry name" value="Glyco_hydro_b"/>
</dbReference>
<dbReference type="SMART" id="SM00642">
    <property type="entry name" value="Aamy"/>
    <property type="match status" value="1"/>
</dbReference>
<keyword evidence="4 9" id="KW-0321">Glycogen metabolism</keyword>
<evidence type="ECO:0000313" key="13">
    <source>
        <dbReference type="EMBL" id="EFO80098.1"/>
    </source>
</evidence>
<evidence type="ECO:0000256" key="1">
    <source>
        <dbReference type="ARBA" id="ARBA00000826"/>
    </source>
</evidence>
<dbReference type="eggNOG" id="COG0296">
    <property type="taxonomic scope" value="Bacteria"/>
</dbReference>
<dbReference type="UniPathway" id="UPA00164"/>
<dbReference type="GO" id="GO:0004553">
    <property type="term" value="F:hydrolase activity, hydrolyzing O-glycosyl compounds"/>
    <property type="evidence" value="ECO:0007669"/>
    <property type="project" value="InterPro"/>
</dbReference>
<dbReference type="CDD" id="cd02855">
    <property type="entry name" value="E_set_GBE_prok_N"/>
    <property type="match status" value="1"/>
</dbReference>
<dbReference type="FunFam" id="2.60.40.1180:FF:000002">
    <property type="entry name" value="1,4-alpha-glucan branching enzyme GlgB"/>
    <property type="match status" value="1"/>
</dbReference>
<dbReference type="HOGENOM" id="CLU_004245_3_2_0"/>
<dbReference type="InterPro" id="IPR006047">
    <property type="entry name" value="GH13_cat_dom"/>
</dbReference>
<dbReference type="Gene3D" id="2.60.40.1180">
    <property type="entry name" value="Golgi alpha-mannosidase II"/>
    <property type="match status" value="1"/>
</dbReference>
<keyword evidence="6 9" id="KW-0808">Transferase</keyword>
<evidence type="ECO:0000256" key="8">
    <source>
        <dbReference type="ARBA" id="ARBA00023277"/>
    </source>
</evidence>
<dbReference type="GO" id="GO:0005829">
    <property type="term" value="C:cytosol"/>
    <property type="evidence" value="ECO:0007669"/>
    <property type="project" value="TreeGrafter"/>
</dbReference>
<evidence type="ECO:0000256" key="11">
    <source>
        <dbReference type="SAM" id="MobiDB-lite"/>
    </source>
</evidence>
<dbReference type="InterPro" id="IPR013783">
    <property type="entry name" value="Ig-like_fold"/>
</dbReference>
<dbReference type="FunFam" id="3.20.20.80:FF:000003">
    <property type="entry name" value="1,4-alpha-glucan branching enzyme GlgB"/>
    <property type="match status" value="1"/>
</dbReference>
<feature type="domain" description="Glycosyl hydrolase family 13 catalytic" evidence="12">
    <location>
        <begin position="199"/>
        <end position="554"/>
    </location>
</feature>
<comment type="similarity">
    <text evidence="3 9">Belongs to the glycosyl hydrolase 13 family. GlgB subfamily.</text>
</comment>
<keyword evidence="14" id="KW-1185">Reference proteome</keyword>
<dbReference type="STRING" id="765420.OSCT_2029"/>
<dbReference type="AlphaFoldDB" id="E1IFC8"/>
<comment type="function">
    <text evidence="9">Catalyzes the formation of the alpha-1,6-glucosidic linkages in glycogen by scission of a 1,4-alpha-linked oligosaccharide from growing alpha-1,4-glucan chains and the subsequent attachment of the oligosaccharide to the alpha-1,6 position.</text>
</comment>
<dbReference type="GO" id="GO:0005978">
    <property type="term" value="P:glycogen biosynthetic process"/>
    <property type="evidence" value="ECO:0007669"/>
    <property type="project" value="UniProtKB-UniRule"/>
</dbReference>
<dbReference type="InterPro" id="IPR006048">
    <property type="entry name" value="A-amylase/branching_C"/>
</dbReference>
<keyword evidence="5 9" id="KW-0328">Glycosyltransferase</keyword>
<dbReference type="GO" id="GO:0003844">
    <property type="term" value="F:1,4-alpha-glucan branching enzyme activity"/>
    <property type="evidence" value="ECO:0007669"/>
    <property type="project" value="UniProtKB-UniRule"/>
</dbReference>
<dbReference type="Gene3D" id="2.60.40.10">
    <property type="entry name" value="Immunoglobulins"/>
    <property type="match status" value="1"/>
</dbReference>
<reference evidence="13 14" key="1">
    <citation type="journal article" date="2011" name="J. Bacteriol.">
        <title>Draft genome sequence of the anoxygenic filamentous phototrophic bacterium Oscillochloris trichoides subsp. DG-6.</title>
        <authorList>
            <person name="Kuznetsov B.B."/>
            <person name="Ivanovsky R.N."/>
            <person name="Keppen O.I."/>
            <person name="Sukhacheva M.V."/>
            <person name="Bumazhkin B.K."/>
            <person name="Patutina E.O."/>
            <person name="Beletsky A.V."/>
            <person name="Mardanov A.V."/>
            <person name="Baslerov R.V."/>
            <person name="Panteleeva A.N."/>
            <person name="Kolganova T.V."/>
            <person name="Ravin N.V."/>
            <person name="Skryabin K.G."/>
        </authorList>
    </citation>
    <scope>NUCLEOTIDE SEQUENCE [LARGE SCALE GENOMIC DNA]</scope>
    <source>
        <strain evidence="13 14">DG-6</strain>
    </source>
</reference>
<comment type="catalytic activity">
    <reaction evidence="1 9">
        <text>Transfers a segment of a (1-&gt;4)-alpha-D-glucan chain to a primary hydroxy group in a similar glucan chain.</text>
        <dbReference type="EC" id="2.4.1.18"/>
    </reaction>
</comment>
<dbReference type="FunFam" id="2.60.40.10:FF:000169">
    <property type="entry name" value="1,4-alpha-glucan branching enzyme GlgB"/>
    <property type="match status" value="1"/>
</dbReference>
<dbReference type="InterPro" id="IPR037439">
    <property type="entry name" value="Branching_enzy"/>
</dbReference>
<feature type="region of interest" description="Disordered" evidence="11">
    <location>
        <begin position="1"/>
        <end position="27"/>
    </location>
</feature>
<comment type="subunit">
    <text evidence="9">Monomer.</text>
</comment>
<gene>
    <name evidence="9" type="primary">glgB</name>
    <name evidence="13" type="ORF">OSCT_2029</name>
</gene>
<dbReference type="InterPro" id="IPR044143">
    <property type="entry name" value="GlgB_N_E_set_prok"/>
</dbReference>
<dbReference type="HAMAP" id="MF_00685">
    <property type="entry name" value="GlgB"/>
    <property type="match status" value="1"/>
</dbReference>
<dbReference type="InterPro" id="IPR006407">
    <property type="entry name" value="GlgB"/>
</dbReference>
<dbReference type="PIRSF" id="PIRSF000463">
    <property type="entry name" value="GlgB"/>
    <property type="match status" value="1"/>
</dbReference>
<evidence type="ECO:0000256" key="7">
    <source>
        <dbReference type="ARBA" id="ARBA00023056"/>
    </source>
</evidence>
<evidence type="ECO:0000256" key="10">
    <source>
        <dbReference type="PIRSR" id="PIRSR000463-1"/>
    </source>
</evidence>
<keyword evidence="8 9" id="KW-0119">Carbohydrate metabolism</keyword>
<dbReference type="EC" id="2.4.1.18" evidence="9"/>
<evidence type="ECO:0000256" key="5">
    <source>
        <dbReference type="ARBA" id="ARBA00022676"/>
    </source>
</evidence>
<dbReference type="CDD" id="cd11322">
    <property type="entry name" value="AmyAc_Glg_BE"/>
    <property type="match status" value="1"/>
</dbReference>
<organism evidence="13 14">
    <name type="scientific">Oscillochloris trichoides DG-6</name>
    <dbReference type="NCBI Taxonomy" id="765420"/>
    <lineage>
        <taxon>Bacteria</taxon>
        <taxon>Bacillati</taxon>
        <taxon>Chloroflexota</taxon>
        <taxon>Chloroflexia</taxon>
        <taxon>Chloroflexales</taxon>
        <taxon>Chloroflexineae</taxon>
        <taxon>Oscillochloridaceae</taxon>
        <taxon>Oscillochloris</taxon>
    </lineage>
</organism>
<proteinExistence type="inferred from homology"/>
<dbReference type="Pfam" id="PF02806">
    <property type="entry name" value="Alpha-amylase_C"/>
    <property type="match status" value="1"/>
</dbReference>
<dbReference type="NCBIfam" id="TIGR01515">
    <property type="entry name" value="branching_enzym"/>
    <property type="match status" value="1"/>
</dbReference>
<sequence>MEIASMTDQSKLGPATPPEPTPAQVEATPEGVEVIPVVVEDVPVATSPGVTILSGDDLFLFGEGTHYRLYEKLGARIIEVDGVAGAYFAVWAPNAEYVAVIGDWNNWDSGANPLKIRGNSGIWEIFIPGIAKGATYKFHIASRYHGYREDKTDPFGTYYEVAPRTAAVVWDRDYTWNDSIWMATRHQHQNLHAPMALYEVHLGSWMRDPQDPERFLNYREVAPLLAEHVKACGFTHIELLPITEHPFYGSWGYQVTGFFAPTSRFGTPQDFMYFVDYLHQQGIGIILDWVPSHFPTDGHGLAYFDGTHLYEHADPRKGFHPDWGSYIFNYGRNEVRSFLISSAICWLDKYHIDGLRVDAVASMLYLDYSRKQGEWIPNQYGGNENIDAIAFLRQFNAEVYKSFPDVQTMAEESTAWPMVSRPTYVGGLGFGYKWDMGWMHDTLQYMRRDSIFRRFHHNELTFRGLYMFSENYVLSLSHDEVVHGKGSLLDKMSGDVWQKFANMRMLFSYMYAQPGKKLMFMGAEFGHWREWNHDRGLDWNLLEYPSHQGLQRLITDLNRLYANEPALHELDCDPAGFTWVDASDSDNSVYTFLRRGRSSDETILVVINATPVVREHYTVGVPHAGWWSEILNSDGEMYWGSGVGNAGGAMTKPLPAHGHQQSLGLTLPPLGVLFLKNEVA</sequence>
<dbReference type="NCBIfam" id="NF003811">
    <property type="entry name" value="PRK05402.1"/>
    <property type="match status" value="1"/>
</dbReference>
<evidence type="ECO:0000256" key="9">
    <source>
        <dbReference type="HAMAP-Rule" id="MF_00685"/>
    </source>
</evidence>
<dbReference type="PANTHER" id="PTHR43651:SF3">
    <property type="entry name" value="1,4-ALPHA-GLUCAN-BRANCHING ENZYME"/>
    <property type="match status" value="1"/>
</dbReference>
<dbReference type="Proteomes" id="UP000054010">
    <property type="component" value="Unassembled WGS sequence"/>
</dbReference>
<dbReference type="EMBL" id="ADVR01000090">
    <property type="protein sequence ID" value="EFO80098.1"/>
    <property type="molecule type" value="Genomic_DNA"/>
</dbReference>
<evidence type="ECO:0000256" key="2">
    <source>
        <dbReference type="ARBA" id="ARBA00004964"/>
    </source>
</evidence>
<dbReference type="SUPFAM" id="SSF51445">
    <property type="entry name" value="(Trans)glycosidases"/>
    <property type="match status" value="1"/>
</dbReference>
<dbReference type="InterPro" id="IPR017853">
    <property type="entry name" value="GH"/>
</dbReference>
<feature type="active site" description="Proton donor" evidence="9 10">
    <location>
        <position position="411"/>
    </location>
</feature>
<dbReference type="InterPro" id="IPR004193">
    <property type="entry name" value="Glyco_hydro_13_N"/>
</dbReference>
<evidence type="ECO:0000256" key="3">
    <source>
        <dbReference type="ARBA" id="ARBA00009000"/>
    </source>
</evidence>
<evidence type="ECO:0000313" key="14">
    <source>
        <dbReference type="Proteomes" id="UP000054010"/>
    </source>
</evidence>
<evidence type="ECO:0000256" key="4">
    <source>
        <dbReference type="ARBA" id="ARBA00022600"/>
    </source>
</evidence>
<dbReference type="Pfam" id="PF00128">
    <property type="entry name" value="Alpha-amylase"/>
    <property type="match status" value="1"/>
</dbReference>
<dbReference type="Gene3D" id="3.20.20.80">
    <property type="entry name" value="Glycosidases"/>
    <property type="match status" value="1"/>
</dbReference>
<protein>
    <recommendedName>
        <fullName evidence="9">1,4-alpha-glucan branching enzyme GlgB</fullName>
        <ecNumber evidence="9">2.4.1.18</ecNumber>
    </recommendedName>
    <alternativeName>
        <fullName evidence="9">1,4-alpha-D-glucan:1,4-alpha-D-glucan 6-glucosyl-transferase</fullName>
    </alternativeName>
    <alternativeName>
        <fullName evidence="9">Alpha-(1-&gt;4)-glucan branching enzyme</fullName>
    </alternativeName>
    <alternativeName>
        <fullName evidence="9">Glycogen branching enzyme</fullName>
        <shortName evidence="9">BE</shortName>
    </alternativeName>
</protein>